<protein>
    <submittedName>
        <fullName evidence="3">Transcriptional regulator</fullName>
    </submittedName>
</protein>
<dbReference type="Pfam" id="PF01381">
    <property type="entry name" value="HTH_3"/>
    <property type="match status" value="1"/>
</dbReference>
<dbReference type="EMBL" id="BMLI01000001">
    <property type="protein sequence ID" value="GGM90407.1"/>
    <property type="molecule type" value="Genomic_DNA"/>
</dbReference>
<dbReference type="SUPFAM" id="SSF47413">
    <property type="entry name" value="lambda repressor-like DNA-binding domains"/>
    <property type="match status" value="1"/>
</dbReference>
<keyword evidence="1" id="KW-0238">DNA-binding</keyword>
<dbReference type="SMART" id="SM00530">
    <property type="entry name" value="HTH_XRE"/>
    <property type="match status" value="1"/>
</dbReference>
<organism evidence="3 4">
    <name type="scientific">Dyadobacter beijingensis</name>
    <dbReference type="NCBI Taxonomy" id="365489"/>
    <lineage>
        <taxon>Bacteria</taxon>
        <taxon>Pseudomonadati</taxon>
        <taxon>Bacteroidota</taxon>
        <taxon>Cytophagia</taxon>
        <taxon>Cytophagales</taxon>
        <taxon>Spirosomataceae</taxon>
        <taxon>Dyadobacter</taxon>
    </lineage>
</organism>
<feature type="domain" description="HTH cro/C1-type" evidence="2">
    <location>
        <begin position="17"/>
        <end position="71"/>
    </location>
</feature>
<dbReference type="Proteomes" id="UP000632339">
    <property type="component" value="Unassembled WGS sequence"/>
</dbReference>
<dbReference type="PROSITE" id="PS50943">
    <property type="entry name" value="HTH_CROC1"/>
    <property type="match status" value="1"/>
</dbReference>
<dbReference type="InterPro" id="IPR010982">
    <property type="entry name" value="Lambda_DNA-bd_dom_sf"/>
</dbReference>
<accession>A0ABQ2HUI8</accession>
<evidence type="ECO:0000313" key="4">
    <source>
        <dbReference type="Proteomes" id="UP000632339"/>
    </source>
</evidence>
<dbReference type="PANTHER" id="PTHR46558:SF4">
    <property type="entry name" value="DNA-BIDING PHAGE PROTEIN"/>
    <property type="match status" value="1"/>
</dbReference>
<proteinExistence type="predicted"/>
<keyword evidence="4" id="KW-1185">Reference proteome</keyword>
<dbReference type="InterPro" id="IPR001387">
    <property type="entry name" value="Cro/C1-type_HTH"/>
</dbReference>
<dbReference type="CDD" id="cd00093">
    <property type="entry name" value="HTH_XRE"/>
    <property type="match status" value="1"/>
</dbReference>
<evidence type="ECO:0000259" key="2">
    <source>
        <dbReference type="PROSITE" id="PS50943"/>
    </source>
</evidence>
<name>A0ABQ2HUI8_9BACT</name>
<reference evidence="4" key="1">
    <citation type="journal article" date="2019" name="Int. J. Syst. Evol. Microbiol.">
        <title>The Global Catalogue of Microorganisms (GCM) 10K type strain sequencing project: providing services to taxonomists for standard genome sequencing and annotation.</title>
        <authorList>
            <consortium name="The Broad Institute Genomics Platform"/>
            <consortium name="The Broad Institute Genome Sequencing Center for Infectious Disease"/>
            <person name="Wu L."/>
            <person name="Ma J."/>
        </authorList>
    </citation>
    <scope>NUCLEOTIDE SEQUENCE [LARGE SCALE GENOMIC DNA]</scope>
    <source>
        <strain evidence="4">CGMCC 1.6375</strain>
    </source>
</reference>
<evidence type="ECO:0000256" key="1">
    <source>
        <dbReference type="ARBA" id="ARBA00023125"/>
    </source>
</evidence>
<evidence type="ECO:0000313" key="3">
    <source>
        <dbReference type="EMBL" id="GGM90407.1"/>
    </source>
</evidence>
<dbReference type="Gene3D" id="1.10.260.40">
    <property type="entry name" value="lambda repressor-like DNA-binding domains"/>
    <property type="match status" value="1"/>
</dbReference>
<dbReference type="PANTHER" id="PTHR46558">
    <property type="entry name" value="TRACRIPTIONAL REGULATORY PROTEIN-RELATED-RELATED"/>
    <property type="match status" value="1"/>
</dbReference>
<comment type="caution">
    <text evidence="3">The sequence shown here is derived from an EMBL/GenBank/DDBJ whole genome shotgun (WGS) entry which is preliminary data.</text>
</comment>
<sequence length="78" mass="8701">MDIAPDEQRVIIMKNRLRVARAEHHISQAELAEKVGVSRQTINSIEGGRYTPSAVLALKIARVFGIIAEEIFILEDSD</sequence>
<gene>
    <name evidence="3" type="ORF">GCM10010967_24260</name>
</gene>